<dbReference type="NCBIfam" id="TIGR00163">
    <property type="entry name" value="PS_decarb"/>
    <property type="match status" value="1"/>
</dbReference>
<keyword evidence="6 12" id="KW-0472">Membrane</keyword>
<evidence type="ECO:0000256" key="7">
    <source>
        <dbReference type="ARBA" id="ARBA00023145"/>
    </source>
</evidence>
<comment type="pathway">
    <text evidence="1">Lipid metabolism.</text>
</comment>
<evidence type="ECO:0000256" key="1">
    <source>
        <dbReference type="ARBA" id="ARBA00005189"/>
    </source>
</evidence>
<dbReference type="PANTHER" id="PTHR10067:SF6">
    <property type="entry name" value="PHOSPHATIDYLSERINE DECARBOXYLASE PROENZYME, MITOCHONDRIAL"/>
    <property type="match status" value="1"/>
</dbReference>
<evidence type="ECO:0000256" key="9">
    <source>
        <dbReference type="ARBA" id="ARBA00023239"/>
    </source>
</evidence>
<evidence type="ECO:0000313" key="14">
    <source>
        <dbReference type="Proteomes" id="UP000251800"/>
    </source>
</evidence>
<keyword evidence="4 12" id="KW-0210">Decarboxylase</keyword>
<proteinExistence type="inferred from homology"/>
<keyword evidence="5 12" id="KW-0443">Lipid metabolism</keyword>
<keyword evidence="3 12" id="KW-0444">Lipid biosynthesis</keyword>
<dbReference type="UniPathway" id="UPA00558">
    <property type="reaction ID" value="UER00616"/>
</dbReference>
<comment type="PTM">
    <text evidence="12">Is synthesized initially as an inactive proenzyme. Formation of the active enzyme involves a self-maturation process in which the active site pyruvoyl group is generated from an internal serine residue via an autocatalytic post-translational modification. Two non-identical subunits are generated from the proenzyme in this reaction, and the pyruvate is formed at the N-terminus of the alpha chain, which is derived from the carboxyl end of the proenzyme. The autoendoproteolytic cleavage occurs by a canonical serine protease mechanism, in which the side chain hydroxyl group of the serine supplies its oxygen atom to form the C-terminus of the beta chain, while the remainder of the serine residue undergoes an oxidative deamination to produce ammonia and the pyruvoyl prosthetic group on the alpha chain. During this reaction, the Ser that is part of the protease active site of the proenzyme becomes the pyruvoyl prosthetic group, which constitutes an essential element of the active site of the mature decarboxylase.</text>
</comment>
<dbReference type="Pfam" id="PF02666">
    <property type="entry name" value="PS_Dcarbxylase"/>
    <property type="match status" value="1"/>
</dbReference>
<comment type="caution">
    <text evidence="13">The sequence shown here is derived from an EMBL/GenBank/DDBJ whole genome shotgun (WGS) entry which is preliminary data.</text>
</comment>
<evidence type="ECO:0000256" key="8">
    <source>
        <dbReference type="ARBA" id="ARBA00023209"/>
    </source>
</evidence>
<comment type="subunit">
    <text evidence="12">Heterodimer of a large membrane-associated beta subunit and a small pyruvoyl-containing alpha subunit.</text>
</comment>
<comment type="subcellular location">
    <subcellularLocation>
        <location evidence="12">Cell membrane</location>
        <topology evidence="12">Peripheral membrane protein</topology>
    </subcellularLocation>
</comment>
<sequence>MTAKQRAFVWLQRVLPTLWLSQLAHLVTRSQRPWLKRRLITRFMTHFGISLEEARLRDADAYVSFNHFFTRALLANARPLDTAADALVSPVDGTVSEAGPIEEGRLIQAKGIRYSAADLLGVDTVGLGTFLGGEFATLYLSPSDYHRIHMPMDGRLVAMHFEPGRLFSVNPTTVAGIPGVFNRNERLALLFDTAVGPLALVLVGAIFVGSIETRWTGVVTPPHGQRAWKKTMETPLPVSKGEEIGRFNMGSTVILLSGAGAVEWIDSLVAGTSVRMGQRVGTLGGLQ</sequence>
<evidence type="ECO:0000256" key="12">
    <source>
        <dbReference type="HAMAP-Rule" id="MF_00662"/>
    </source>
</evidence>
<dbReference type="Proteomes" id="UP000251800">
    <property type="component" value="Unassembled WGS sequence"/>
</dbReference>
<feature type="chain" id="PRO_5023545960" description="Phosphatidylserine decarboxylase beta chain" evidence="12">
    <location>
        <begin position="1"/>
        <end position="250"/>
    </location>
</feature>
<gene>
    <name evidence="12 13" type="primary">psd</name>
    <name evidence="13" type="ORF">DEH80_10245</name>
</gene>
<evidence type="ECO:0000313" key="13">
    <source>
        <dbReference type="EMBL" id="PWN55895.1"/>
    </source>
</evidence>
<dbReference type="GO" id="GO:0006646">
    <property type="term" value="P:phosphatidylethanolamine biosynthetic process"/>
    <property type="evidence" value="ECO:0007669"/>
    <property type="project" value="UniProtKB-UniRule"/>
</dbReference>
<dbReference type="AlphaFoldDB" id="A0A363UKD0"/>
<dbReference type="PANTHER" id="PTHR10067">
    <property type="entry name" value="PHOSPHATIDYLSERINE DECARBOXYLASE"/>
    <property type="match status" value="1"/>
</dbReference>
<accession>A0A363UKD0</accession>
<keyword evidence="7 12" id="KW-0865">Zymogen</keyword>
<evidence type="ECO:0000256" key="6">
    <source>
        <dbReference type="ARBA" id="ARBA00023136"/>
    </source>
</evidence>
<comment type="catalytic activity">
    <reaction evidence="12">
        <text>a 1,2-diacyl-sn-glycero-3-phospho-L-serine + H(+) = a 1,2-diacyl-sn-glycero-3-phosphoethanolamine + CO2</text>
        <dbReference type="Rhea" id="RHEA:20828"/>
        <dbReference type="ChEBI" id="CHEBI:15378"/>
        <dbReference type="ChEBI" id="CHEBI:16526"/>
        <dbReference type="ChEBI" id="CHEBI:57262"/>
        <dbReference type="ChEBI" id="CHEBI:64612"/>
        <dbReference type="EC" id="4.1.1.65"/>
    </reaction>
</comment>
<keyword evidence="10 12" id="KW-1208">Phospholipid metabolism</keyword>
<feature type="chain" id="PRO_5023545959" description="Phosphatidylserine decarboxylase alpha chain" evidence="12">
    <location>
        <begin position="251"/>
        <end position="287"/>
    </location>
</feature>
<organism evidence="13 14">
    <name type="scientific">Abyssibacter profundi</name>
    <dbReference type="NCBI Taxonomy" id="2182787"/>
    <lineage>
        <taxon>Bacteria</taxon>
        <taxon>Pseudomonadati</taxon>
        <taxon>Pseudomonadota</taxon>
        <taxon>Gammaproteobacteria</taxon>
        <taxon>Chromatiales</taxon>
        <taxon>Oceanococcaceae</taxon>
        <taxon>Abyssibacter</taxon>
    </lineage>
</organism>
<evidence type="ECO:0000256" key="11">
    <source>
        <dbReference type="ARBA" id="ARBA00023317"/>
    </source>
</evidence>
<evidence type="ECO:0000256" key="5">
    <source>
        <dbReference type="ARBA" id="ARBA00023098"/>
    </source>
</evidence>
<comment type="cofactor">
    <cofactor evidence="12">
        <name>pyruvate</name>
        <dbReference type="ChEBI" id="CHEBI:15361"/>
    </cofactor>
    <text evidence="12">Binds 1 pyruvoyl group covalently per subunit.</text>
</comment>
<dbReference type="InterPro" id="IPR033178">
    <property type="entry name" value="PSD_type1_pro"/>
</dbReference>
<keyword evidence="11 12" id="KW-0670">Pyruvate</keyword>
<feature type="active site" description="Charge relay system; for autoendoproteolytic cleavage activity" evidence="12">
    <location>
        <position position="251"/>
    </location>
</feature>
<reference evidence="13 14" key="1">
    <citation type="submission" date="2018-05" db="EMBL/GenBank/DDBJ databases">
        <title>Abyssibacter profundi OUC007T gen. nov., sp. nov, a marine bacterium isolated from seawater of the Mariana Trench.</title>
        <authorList>
            <person name="Zhou S."/>
        </authorList>
    </citation>
    <scope>NUCLEOTIDE SEQUENCE [LARGE SCALE GENOMIC DNA]</scope>
    <source>
        <strain evidence="13 14">OUC007</strain>
    </source>
</reference>
<keyword evidence="14" id="KW-1185">Reference proteome</keyword>
<keyword evidence="2 12" id="KW-1003">Cell membrane</keyword>
<dbReference type="OrthoDB" id="9802030at2"/>
<name>A0A363UKD0_9GAMM</name>
<protein>
    <recommendedName>
        <fullName evidence="12">Phosphatidylserine decarboxylase proenzyme</fullName>
        <ecNumber evidence="12">4.1.1.65</ecNumber>
    </recommendedName>
    <component>
        <recommendedName>
            <fullName evidence="12">Phosphatidylserine decarboxylase alpha chain</fullName>
        </recommendedName>
    </component>
    <component>
        <recommendedName>
            <fullName evidence="12">Phosphatidylserine decarboxylase beta chain</fullName>
        </recommendedName>
    </component>
</protein>
<evidence type="ECO:0000256" key="4">
    <source>
        <dbReference type="ARBA" id="ARBA00022793"/>
    </source>
</evidence>
<evidence type="ECO:0000256" key="3">
    <source>
        <dbReference type="ARBA" id="ARBA00022516"/>
    </source>
</evidence>
<dbReference type="GO" id="GO:0005886">
    <property type="term" value="C:plasma membrane"/>
    <property type="evidence" value="ECO:0007669"/>
    <property type="project" value="UniProtKB-SubCell"/>
</dbReference>
<evidence type="ECO:0000256" key="10">
    <source>
        <dbReference type="ARBA" id="ARBA00023264"/>
    </source>
</evidence>
<dbReference type="GO" id="GO:0004609">
    <property type="term" value="F:phosphatidylserine decarboxylase activity"/>
    <property type="evidence" value="ECO:0007669"/>
    <property type="project" value="UniProtKB-UniRule"/>
</dbReference>
<dbReference type="InterPro" id="IPR033177">
    <property type="entry name" value="PSD-B"/>
</dbReference>
<keyword evidence="8 12" id="KW-0594">Phospholipid biosynthesis</keyword>
<dbReference type="HAMAP" id="MF_00662">
    <property type="entry name" value="PS_decarb_PSD_B_type1"/>
    <property type="match status" value="1"/>
</dbReference>
<dbReference type="InterPro" id="IPR003817">
    <property type="entry name" value="PS_Dcarbxylase"/>
</dbReference>
<feature type="active site" description="Charge relay system; for autoendoproteolytic cleavage activity" evidence="12">
    <location>
        <position position="92"/>
    </location>
</feature>
<feature type="active site" description="Charge relay system; for autoendoproteolytic cleavage activity" evidence="12">
    <location>
        <position position="149"/>
    </location>
</feature>
<evidence type="ECO:0000256" key="2">
    <source>
        <dbReference type="ARBA" id="ARBA00022475"/>
    </source>
</evidence>
<keyword evidence="9 12" id="KW-0456">Lyase</keyword>
<dbReference type="EMBL" id="QEQK01000008">
    <property type="protein sequence ID" value="PWN55895.1"/>
    <property type="molecule type" value="Genomic_DNA"/>
</dbReference>
<comment type="similarity">
    <text evidence="12">Belongs to the phosphatidylserine decarboxylase family. PSD-B subfamily. Prokaryotic type I sub-subfamily.</text>
</comment>
<comment type="pathway">
    <text evidence="12">Phospholipid metabolism; phosphatidylethanolamine biosynthesis; phosphatidylethanolamine from CDP-diacylglycerol: step 2/2.</text>
</comment>
<feature type="active site" description="Schiff-base intermediate with substrate; via pyruvic acid; for decarboxylase activity" evidence="12">
    <location>
        <position position="251"/>
    </location>
</feature>
<feature type="site" description="Cleavage (non-hydrolytic); by autocatalysis" evidence="12">
    <location>
        <begin position="250"/>
        <end position="251"/>
    </location>
</feature>
<feature type="modified residue" description="Pyruvic acid (Ser); by autocatalysis" evidence="12">
    <location>
        <position position="251"/>
    </location>
</feature>
<comment type="function">
    <text evidence="12">Catalyzes the formation of phosphatidylethanolamine (PtdEtn) from phosphatidylserine (PtdSer).</text>
</comment>
<dbReference type="EC" id="4.1.1.65" evidence="12"/>